<dbReference type="InterPro" id="IPR005322">
    <property type="entry name" value="Peptidase_C69"/>
</dbReference>
<name>A0ABS7SXH3_9FIRM</name>
<protein>
    <recommendedName>
        <fullName evidence="6">Dipeptidase</fullName>
        <ecNumber evidence="6">3.4.-.-</ecNumber>
    </recommendedName>
</protein>
<dbReference type="Gene3D" id="3.60.60.10">
    <property type="entry name" value="Penicillin V Acylase, Chain A"/>
    <property type="match status" value="1"/>
</dbReference>
<comment type="caution">
    <text evidence="7">The sequence shown here is derived from an EMBL/GenBank/DDBJ whole genome shotgun (WGS) entry which is preliminary data.</text>
</comment>
<evidence type="ECO:0000256" key="6">
    <source>
        <dbReference type="RuleBase" id="RU364089"/>
    </source>
</evidence>
<comment type="similarity">
    <text evidence="2 6">Belongs to the peptidase C69 family.</text>
</comment>
<evidence type="ECO:0000313" key="7">
    <source>
        <dbReference type="EMBL" id="MBZ2386247.1"/>
    </source>
</evidence>
<dbReference type="Pfam" id="PF03577">
    <property type="entry name" value="Peptidase_C69"/>
    <property type="match status" value="1"/>
</dbReference>
<dbReference type="EMBL" id="JAIPME010000002">
    <property type="protein sequence ID" value="MBZ2386247.1"/>
    <property type="molecule type" value="Genomic_DNA"/>
</dbReference>
<dbReference type="RefSeq" id="WP_223418180.1">
    <property type="nucleotide sequence ID" value="NZ_JAIPME010000002.1"/>
</dbReference>
<comment type="catalytic activity">
    <reaction evidence="1">
        <text>an L-aminoacyl-L-amino acid + H2O = 2 an L-alpha-amino acid</text>
        <dbReference type="Rhea" id="RHEA:48940"/>
        <dbReference type="ChEBI" id="CHEBI:15377"/>
        <dbReference type="ChEBI" id="CHEBI:59869"/>
        <dbReference type="ChEBI" id="CHEBI:77460"/>
        <dbReference type="EC" id="3.4.13.19"/>
    </reaction>
</comment>
<dbReference type="InterPro" id="IPR047804">
    <property type="entry name" value="C69_dipept_A-like"/>
</dbReference>
<proteinExistence type="inferred from homology"/>
<organism evidence="7 8">
    <name type="scientific">Anaerococcus murdochii</name>
    <dbReference type="NCBI Taxonomy" id="411577"/>
    <lineage>
        <taxon>Bacteria</taxon>
        <taxon>Bacillati</taxon>
        <taxon>Bacillota</taxon>
        <taxon>Tissierellia</taxon>
        <taxon>Tissierellales</taxon>
        <taxon>Peptoniphilaceae</taxon>
        <taxon>Anaerococcus</taxon>
    </lineage>
</organism>
<evidence type="ECO:0000256" key="4">
    <source>
        <dbReference type="ARBA" id="ARBA00022801"/>
    </source>
</evidence>
<evidence type="ECO:0000313" key="8">
    <source>
        <dbReference type="Proteomes" id="UP000734271"/>
    </source>
</evidence>
<keyword evidence="4 6" id="KW-0378">Hydrolase</keyword>
<keyword evidence="8" id="KW-1185">Reference proteome</keyword>
<evidence type="ECO:0000256" key="2">
    <source>
        <dbReference type="ARBA" id="ARBA00007225"/>
    </source>
</evidence>
<reference evidence="7 8" key="1">
    <citation type="submission" date="2021-08" db="EMBL/GenBank/DDBJ databases">
        <title>FDA dAtabase for Regulatory Grade micrObial Sequences (FDA-ARGOS): Supporting development and validation of Infectious Disease Dx tests.</title>
        <authorList>
            <person name="Sproer C."/>
            <person name="Gronow S."/>
            <person name="Severitt S."/>
            <person name="Schroder I."/>
            <person name="Tallon L."/>
            <person name="Sadzewicz L."/>
            <person name="Zhao X."/>
            <person name="Boylan J."/>
            <person name="Ott S."/>
            <person name="Bowen H."/>
            <person name="Vavikolanu K."/>
            <person name="Hazen T."/>
            <person name="Aluvathingal J."/>
            <person name="Nadendla S."/>
            <person name="Lowell S."/>
            <person name="Myers T."/>
            <person name="Yan Y."/>
            <person name="Sichtig H."/>
        </authorList>
    </citation>
    <scope>NUCLEOTIDE SEQUENCE [LARGE SCALE GENOMIC DNA]</scope>
    <source>
        <strain evidence="7 8">FDAARGOS_1460</strain>
    </source>
</reference>
<evidence type="ECO:0000256" key="5">
    <source>
        <dbReference type="ARBA" id="ARBA00022997"/>
    </source>
</evidence>
<gene>
    <name evidence="7" type="ORF">K8P03_02900</name>
</gene>
<dbReference type="GO" id="GO:0016805">
    <property type="term" value="F:dipeptidase activity"/>
    <property type="evidence" value="ECO:0007669"/>
    <property type="project" value="UniProtKB-KW"/>
</dbReference>
<dbReference type="NCBIfam" id="NF033678">
    <property type="entry name" value="C69_fam_dipept"/>
    <property type="match status" value="1"/>
</dbReference>
<dbReference type="PANTHER" id="PTHR12994">
    <property type="entry name" value="SECERNIN"/>
    <property type="match status" value="1"/>
</dbReference>
<keyword evidence="3 6" id="KW-0645">Protease</keyword>
<dbReference type="Proteomes" id="UP000734271">
    <property type="component" value="Unassembled WGS sequence"/>
</dbReference>
<sequence length="501" mass="55948">MSCTTILVGKKASFDGSTLVARNEDSGSGQYNAKKFVFVKKEDQPKVYKSVISKVEIPLPENPLSYTAMPEAVAGQGIWAACGVNAKNVAMTATETITSNERVLGADPLVVYQKSVGTKGEANYKEEIPGGIGEEDIVSIVLPYISSAREGVIRLGSLLEEYGTYEKNGIAFQDENEIWWLETIGGHHWIARRVPDDSYVIMPNQLGLDYFDLEDALGKGENFLCSADLKDFIEKYHLDLSLDGSLNPRDAFGSHSDADHVYNTPRAWVLQRYFNPMSNTYDGIDADLRPDDDDIPWASVPEKKITVEDIKYALSHHFQGTPYDPYKKHGDTSQAGAFRPIGINRNNFLGLTQIRSDKPDPIKAIEWLALGSNTFNAMAPFYVNITNTPAYLRDTTGRVTTESFYWINRIIAALADPYFADTANLIERYQEKVGSFAWEMIYKTDEKIISGNLSREDSLEILEEANEKIAKMLQKETDDLLDQVLLVASNKMTNSFSRSDA</sequence>
<evidence type="ECO:0000256" key="3">
    <source>
        <dbReference type="ARBA" id="ARBA00022670"/>
    </source>
</evidence>
<dbReference type="PANTHER" id="PTHR12994:SF17">
    <property type="entry name" value="LD30995P"/>
    <property type="match status" value="1"/>
</dbReference>
<keyword evidence="5 6" id="KW-0224">Dipeptidase</keyword>
<accession>A0ABS7SXH3</accession>
<dbReference type="EC" id="3.4.-.-" evidence="6"/>
<evidence type="ECO:0000256" key="1">
    <source>
        <dbReference type="ARBA" id="ARBA00001670"/>
    </source>
</evidence>